<reference evidence="2 3" key="1">
    <citation type="journal article" date="2014" name="Int. J. Syst. Evol. Microbiol.">
        <title>Complete genome sequence of Corynebacterium casei LMG S-19264T (=DSM 44701T), isolated from a smear-ripened cheese.</title>
        <authorList>
            <consortium name="US DOE Joint Genome Institute (JGI-PGF)"/>
            <person name="Walter F."/>
            <person name="Albersmeier A."/>
            <person name="Kalinowski J."/>
            <person name="Ruckert C."/>
        </authorList>
    </citation>
    <scope>NUCLEOTIDE SEQUENCE [LARGE SCALE GENOMIC DNA]</scope>
    <source>
        <strain evidence="2 3">JCM 4677</strain>
    </source>
</reference>
<dbReference type="EMBL" id="AP023440">
    <property type="protein sequence ID" value="BCL25712.1"/>
    <property type="molecule type" value="Genomic_DNA"/>
</dbReference>
<organism evidence="2 3">
    <name type="scientific">Streptomyces aurantiacus</name>
    <dbReference type="NCBI Taxonomy" id="47760"/>
    <lineage>
        <taxon>Bacteria</taxon>
        <taxon>Bacillati</taxon>
        <taxon>Actinomycetota</taxon>
        <taxon>Actinomycetes</taxon>
        <taxon>Kitasatosporales</taxon>
        <taxon>Streptomycetaceae</taxon>
        <taxon>Streptomyces</taxon>
        <taxon>Streptomyces aurantiacus group</taxon>
    </lineage>
</organism>
<name>A0A7G1NSZ8_9ACTN</name>
<evidence type="ECO:0000256" key="1">
    <source>
        <dbReference type="SAM" id="MobiDB-lite"/>
    </source>
</evidence>
<dbReference type="Proteomes" id="UP000516444">
    <property type="component" value="Chromosome"/>
</dbReference>
<gene>
    <name evidence="2" type="ORF">GCM10017557_05710</name>
</gene>
<accession>A0A7G1NSZ8</accession>
<proteinExistence type="predicted"/>
<dbReference type="AlphaFoldDB" id="A0A7G1NSZ8"/>
<sequence>MNGATGSEGEHELALEVTAVEQPVCVGDALERERLLHVDPEPACSTSSTRPPIHQLTESVTHGD</sequence>
<feature type="region of interest" description="Disordered" evidence="1">
    <location>
        <begin position="41"/>
        <end position="64"/>
    </location>
</feature>
<evidence type="ECO:0000313" key="2">
    <source>
        <dbReference type="EMBL" id="BCL25712.1"/>
    </source>
</evidence>
<dbReference type="KEGG" id="sgm:GCM10017557_05710"/>
<keyword evidence="3" id="KW-1185">Reference proteome</keyword>
<evidence type="ECO:0000313" key="3">
    <source>
        <dbReference type="Proteomes" id="UP000516444"/>
    </source>
</evidence>
<protein>
    <submittedName>
        <fullName evidence="2">Uncharacterized protein</fullName>
    </submittedName>
</protein>
<feature type="compositionally biased region" description="Polar residues" evidence="1">
    <location>
        <begin position="44"/>
        <end position="64"/>
    </location>
</feature>